<accession>A0A494VSF8</accession>
<evidence type="ECO:0000313" key="2">
    <source>
        <dbReference type="EMBL" id="AYL96991.1"/>
    </source>
</evidence>
<dbReference type="EMBL" id="CP032869">
    <property type="protein sequence ID" value="AYL96991.1"/>
    <property type="molecule type" value="Genomic_DNA"/>
</dbReference>
<evidence type="ECO:0000313" key="3">
    <source>
        <dbReference type="Proteomes" id="UP000270046"/>
    </source>
</evidence>
<dbReference type="Gene3D" id="3.30.70.1290">
    <property type="entry name" value="Transposase IS200-like"/>
    <property type="match status" value="1"/>
</dbReference>
<dbReference type="SMART" id="SM01321">
    <property type="entry name" value="Y1_Tnp"/>
    <property type="match status" value="1"/>
</dbReference>
<dbReference type="InterPro" id="IPR036515">
    <property type="entry name" value="Transposase_17_sf"/>
</dbReference>
<proteinExistence type="predicted"/>
<dbReference type="SUPFAM" id="SSF143422">
    <property type="entry name" value="Transposase IS200-like"/>
    <property type="match status" value="1"/>
</dbReference>
<dbReference type="PANTHER" id="PTHR33360">
    <property type="entry name" value="TRANSPOSASE FOR INSERTION SEQUENCE ELEMENT IS200"/>
    <property type="match status" value="1"/>
</dbReference>
<gene>
    <name evidence="2" type="primary">tnpA</name>
    <name evidence="2" type="ORF">HYN43_017495</name>
</gene>
<dbReference type="NCBIfam" id="NF033573">
    <property type="entry name" value="transpos_IS200"/>
    <property type="match status" value="1"/>
</dbReference>
<evidence type="ECO:0000259" key="1">
    <source>
        <dbReference type="SMART" id="SM01321"/>
    </source>
</evidence>
<dbReference type="AlphaFoldDB" id="A0A494VSF8"/>
<dbReference type="KEGG" id="muh:HYN43_017495"/>
<dbReference type="GO" id="GO:0006313">
    <property type="term" value="P:DNA transposition"/>
    <property type="evidence" value="ECO:0007669"/>
    <property type="project" value="InterPro"/>
</dbReference>
<protein>
    <submittedName>
        <fullName evidence="2">IS200/IS605 family transposase</fullName>
    </submittedName>
</protein>
<dbReference type="OrthoDB" id="9797997at2"/>
<dbReference type="Proteomes" id="UP000270046">
    <property type="component" value="Chromosome"/>
</dbReference>
<dbReference type="Pfam" id="PF01797">
    <property type="entry name" value="Y1_Tnp"/>
    <property type="match status" value="1"/>
</dbReference>
<dbReference type="PANTHER" id="PTHR33360:SF2">
    <property type="entry name" value="TRANSPOSASE FOR INSERTION SEQUENCE ELEMENT IS200"/>
    <property type="match status" value="1"/>
</dbReference>
<name>A0A494VSF8_9SPHI</name>
<dbReference type="GO" id="GO:0004803">
    <property type="term" value="F:transposase activity"/>
    <property type="evidence" value="ECO:0007669"/>
    <property type="project" value="InterPro"/>
</dbReference>
<keyword evidence="3" id="KW-1185">Reference proteome</keyword>
<dbReference type="GO" id="GO:0003677">
    <property type="term" value="F:DNA binding"/>
    <property type="evidence" value="ECO:0007669"/>
    <property type="project" value="InterPro"/>
</dbReference>
<sequence>MASNNTYTQLYVHIVFAVKFRLALIDDSWAERLRMYISSIVQNQGHKLVAINNMPDHLHLFIGHSPNQSLVDLVRIVKSDSSEWINKEKLTKSKFKWQEGYGAFTHSRSQVDKVVKYISNQQEHHKKKTLAEEFRKILKGFDVEFDERFIFKPLE</sequence>
<dbReference type="InterPro" id="IPR002686">
    <property type="entry name" value="Transposase_17"/>
</dbReference>
<feature type="domain" description="Transposase IS200-like" evidence="1">
    <location>
        <begin position="7"/>
        <end position="121"/>
    </location>
</feature>
<organism evidence="2 3">
    <name type="scientific">Mucilaginibacter celer</name>
    <dbReference type="NCBI Taxonomy" id="2305508"/>
    <lineage>
        <taxon>Bacteria</taxon>
        <taxon>Pseudomonadati</taxon>
        <taxon>Bacteroidota</taxon>
        <taxon>Sphingobacteriia</taxon>
        <taxon>Sphingobacteriales</taxon>
        <taxon>Sphingobacteriaceae</taxon>
        <taxon>Mucilaginibacter</taxon>
    </lineage>
</organism>
<dbReference type="RefSeq" id="WP_119410578.1">
    <property type="nucleotide sequence ID" value="NZ_CP032869.1"/>
</dbReference>
<reference evidence="2 3" key="1">
    <citation type="submission" date="2018-10" db="EMBL/GenBank/DDBJ databases">
        <title>Genome sequencing of Mucilaginibacter sp. HYN0043.</title>
        <authorList>
            <person name="Kim M."/>
            <person name="Yi H."/>
        </authorList>
    </citation>
    <scope>NUCLEOTIDE SEQUENCE [LARGE SCALE GENOMIC DNA]</scope>
    <source>
        <strain evidence="2 3">HYN0043</strain>
    </source>
</reference>